<dbReference type="EMBL" id="JAHUTJ010050741">
    <property type="protein sequence ID" value="MED6284321.1"/>
    <property type="molecule type" value="Genomic_DNA"/>
</dbReference>
<sequence>MSFFTYCTLNISPTWLFITALFVVWYFVSEYVVLFICFSHNALFDISLSPNGLNIPEYFSICLSSPSPSSSSSSSIVPNRLFLSSPLLSSPLLSSPLLSSPLLSSPLLSSPLLSIIGTSYSSPTSSSCDVPHFQTTSLS</sequence>
<protein>
    <submittedName>
        <fullName evidence="3">Uncharacterized protein</fullName>
    </submittedName>
</protein>
<keyword evidence="2" id="KW-1133">Transmembrane helix</keyword>
<dbReference type="Proteomes" id="UP001352852">
    <property type="component" value="Unassembled WGS sequence"/>
</dbReference>
<reference evidence="3 4" key="1">
    <citation type="submission" date="2021-06" db="EMBL/GenBank/DDBJ databases">
        <authorList>
            <person name="Palmer J.M."/>
        </authorList>
    </citation>
    <scope>NUCLEOTIDE SEQUENCE [LARGE SCALE GENOMIC DNA]</scope>
    <source>
        <strain evidence="3 4">CL_MEX2019</strain>
        <tissue evidence="3">Muscle</tissue>
    </source>
</reference>
<feature type="region of interest" description="Disordered" evidence="1">
    <location>
        <begin position="120"/>
        <end position="139"/>
    </location>
</feature>
<name>A0ABU7EBA2_9TELE</name>
<feature type="transmembrane region" description="Helical" evidence="2">
    <location>
        <begin position="15"/>
        <end position="38"/>
    </location>
</feature>
<evidence type="ECO:0000256" key="1">
    <source>
        <dbReference type="SAM" id="MobiDB-lite"/>
    </source>
</evidence>
<proteinExistence type="predicted"/>
<comment type="caution">
    <text evidence="3">The sequence shown here is derived from an EMBL/GenBank/DDBJ whole genome shotgun (WGS) entry which is preliminary data.</text>
</comment>
<keyword evidence="2" id="KW-0812">Transmembrane</keyword>
<evidence type="ECO:0000256" key="2">
    <source>
        <dbReference type="SAM" id="Phobius"/>
    </source>
</evidence>
<organism evidence="3 4">
    <name type="scientific">Characodon lateralis</name>
    <dbReference type="NCBI Taxonomy" id="208331"/>
    <lineage>
        <taxon>Eukaryota</taxon>
        <taxon>Metazoa</taxon>
        <taxon>Chordata</taxon>
        <taxon>Craniata</taxon>
        <taxon>Vertebrata</taxon>
        <taxon>Euteleostomi</taxon>
        <taxon>Actinopterygii</taxon>
        <taxon>Neopterygii</taxon>
        <taxon>Teleostei</taxon>
        <taxon>Neoteleostei</taxon>
        <taxon>Acanthomorphata</taxon>
        <taxon>Ovalentaria</taxon>
        <taxon>Atherinomorphae</taxon>
        <taxon>Cyprinodontiformes</taxon>
        <taxon>Goodeidae</taxon>
        <taxon>Characodon</taxon>
    </lineage>
</organism>
<gene>
    <name evidence="3" type="ORF">CHARACLAT_018075</name>
</gene>
<accession>A0ABU7EBA2</accession>
<evidence type="ECO:0000313" key="4">
    <source>
        <dbReference type="Proteomes" id="UP001352852"/>
    </source>
</evidence>
<keyword evidence="2" id="KW-0472">Membrane</keyword>
<evidence type="ECO:0000313" key="3">
    <source>
        <dbReference type="EMBL" id="MED6284321.1"/>
    </source>
</evidence>
<keyword evidence="4" id="KW-1185">Reference proteome</keyword>